<dbReference type="EMBL" id="JAUHMF010000001">
    <property type="protein sequence ID" value="MDT8896821.1"/>
    <property type="molecule type" value="Genomic_DNA"/>
</dbReference>
<dbReference type="InterPro" id="IPR037284">
    <property type="entry name" value="SUF_FeS_clus_asmbl_SufBD_sf"/>
</dbReference>
<organism evidence="4 5">
    <name type="scientific">Thermanaerothrix solaris</name>
    <dbReference type="NCBI Taxonomy" id="3058434"/>
    <lineage>
        <taxon>Bacteria</taxon>
        <taxon>Bacillati</taxon>
        <taxon>Chloroflexota</taxon>
        <taxon>Anaerolineae</taxon>
        <taxon>Anaerolineales</taxon>
        <taxon>Anaerolineaceae</taxon>
        <taxon>Thermanaerothrix</taxon>
    </lineage>
</organism>
<dbReference type="PANTHER" id="PTHR43575:SF1">
    <property type="entry name" value="PROTEIN ABCI7, CHLOROPLASTIC"/>
    <property type="match status" value="1"/>
</dbReference>
<comment type="similarity">
    <text evidence="1">Belongs to the iron-sulfur cluster assembly SufBD family.</text>
</comment>
<keyword evidence="5" id="KW-1185">Reference proteome</keyword>
<accession>A0ABU3NIY8</accession>
<protein>
    <submittedName>
        <fullName evidence="4">Fe-S cluster assembly protein SufD</fullName>
    </submittedName>
</protein>
<dbReference type="InterPro" id="IPR045595">
    <property type="entry name" value="SufBD_N"/>
</dbReference>
<feature type="domain" description="SUF system FeS cluster assembly SufBD core" evidence="2">
    <location>
        <begin position="197"/>
        <end position="424"/>
    </location>
</feature>
<comment type="caution">
    <text evidence="4">The sequence shown here is derived from an EMBL/GenBank/DDBJ whole genome shotgun (WGS) entry which is preliminary data.</text>
</comment>
<sequence length="454" mass="50424">MTKETPEIVIRGRRRESQAPVKTFSFQRSMIRVDGLSSGIQAFRERAWNLFENLPMPDPKDEAWRRTDISGLQADLFRLPETDAYLDLAPLDESLLSPLAGEAHAGQVILLPGGARTTLDENLRAQGVVFTDLRTAEQNYAELLETRLGKIVSPEEGKFAALASALAQTGVFLYVPKGVVIEQPLHSLLWGPGIGLAHISHVVVWLEEGASVTYVHEYASPTETGGQTLHAGLVEVFVGEGASLRFVELQSWGEHVWNFTHERVRVGRQGNVDWVFGAMGGHLTKNFAELDLVGEGSSGRMSGFYFTDGDQHLDYDSQQNHLAPHTTSDLLFKGALLDRSRVVWQGMIYVAPGAFKTDGYQANRNLVLSRQARADSIPGLEILADDVRCTHGATVGKIDPEQIFYLRTRGIPDVEAKRLIVEGFFDPIMQRIPFEGVRARFQEAIQRKMLNFKG</sequence>
<reference evidence="4 5" key="1">
    <citation type="submission" date="2023-07" db="EMBL/GenBank/DDBJ databases">
        <title>Novel species of Thermanaerothrix with wide hydrolytic capabilities.</title>
        <authorList>
            <person name="Zayulina K.S."/>
            <person name="Podosokorskaya O.A."/>
            <person name="Elcheninov A.G."/>
        </authorList>
    </citation>
    <scope>NUCLEOTIDE SEQUENCE [LARGE SCALE GENOMIC DNA]</scope>
    <source>
        <strain evidence="4 5">4228-RoL</strain>
    </source>
</reference>
<dbReference type="InterPro" id="IPR055346">
    <property type="entry name" value="Fe-S_cluster_assembly_SufBD"/>
</dbReference>
<dbReference type="SUPFAM" id="SSF101960">
    <property type="entry name" value="Stabilizer of iron transporter SufD"/>
    <property type="match status" value="1"/>
</dbReference>
<dbReference type="Proteomes" id="UP001254165">
    <property type="component" value="Unassembled WGS sequence"/>
</dbReference>
<evidence type="ECO:0000259" key="2">
    <source>
        <dbReference type="Pfam" id="PF01458"/>
    </source>
</evidence>
<dbReference type="RefSeq" id="WP_315623378.1">
    <property type="nucleotide sequence ID" value="NZ_JAUHMF010000001.1"/>
</dbReference>
<dbReference type="InterPro" id="IPR011542">
    <property type="entry name" value="SUF_FeS_clus_asmbl_SufD"/>
</dbReference>
<dbReference type="Pfam" id="PF19295">
    <property type="entry name" value="SufBD_N"/>
    <property type="match status" value="1"/>
</dbReference>
<dbReference type="PANTHER" id="PTHR43575">
    <property type="entry name" value="PROTEIN ABCI7, CHLOROPLASTIC"/>
    <property type="match status" value="1"/>
</dbReference>
<name>A0ABU3NIY8_9CHLR</name>
<dbReference type="Pfam" id="PF01458">
    <property type="entry name" value="SUFBD_core"/>
    <property type="match status" value="1"/>
</dbReference>
<evidence type="ECO:0000259" key="3">
    <source>
        <dbReference type="Pfam" id="PF19295"/>
    </source>
</evidence>
<feature type="domain" description="SUF system FeS cluster assembly SufBD N-terminal" evidence="3">
    <location>
        <begin position="24"/>
        <end position="185"/>
    </location>
</feature>
<evidence type="ECO:0000256" key="1">
    <source>
        <dbReference type="ARBA" id="ARBA00043967"/>
    </source>
</evidence>
<dbReference type="NCBIfam" id="TIGR01981">
    <property type="entry name" value="sufD"/>
    <property type="match status" value="1"/>
</dbReference>
<dbReference type="InterPro" id="IPR000825">
    <property type="entry name" value="SUF_FeS_clus_asmbl_SufBD_core"/>
</dbReference>
<evidence type="ECO:0000313" key="5">
    <source>
        <dbReference type="Proteomes" id="UP001254165"/>
    </source>
</evidence>
<evidence type="ECO:0000313" key="4">
    <source>
        <dbReference type="EMBL" id="MDT8896821.1"/>
    </source>
</evidence>
<proteinExistence type="inferred from homology"/>
<gene>
    <name evidence="4" type="primary">sufD</name>
    <name evidence="4" type="ORF">QYE77_00965</name>
</gene>